<organism evidence="3 4">
    <name type="scientific">Rubellicoccus peritrichatus</name>
    <dbReference type="NCBI Taxonomy" id="3080537"/>
    <lineage>
        <taxon>Bacteria</taxon>
        <taxon>Pseudomonadati</taxon>
        <taxon>Verrucomicrobiota</taxon>
        <taxon>Opitutia</taxon>
        <taxon>Puniceicoccales</taxon>
        <taxon>Cerasicoccaceae</taxon>
        <taxon>Rubellicoccus</taxon>
    </lineage>
</organism>
<protein>
    <submittedName>
        <fullName evidence="3">Trypsin-like serine protease</fullName>
        <ecNumber evidence="3">3.4.21.-</ecNumber>
    </submittedName>
</protein>
<evidence type="ECO:0000256" key="1">
    <source>
        <dbReference type="ARBA" id="ARBA00023157"/>
    </source>
</evidence>
<dbReference type="EMBL" id="CP136920">
    <property type="protein sequence ID" value="WOO42058.1"/>
    <property type="molecule type" value="Genomic_DNA"/>
</dbReference>
<accession>A0AAQ3LEC6</accession>
<proteinExistence type="predicted"/>
<dbReference type="AlphaFoldDB" id="A0AAQ3LEC6"/>
<dbReference type="PANTHER" id="PTHR24260">
    <property type="match status" value="1"/>
</dbReference>
<dbReference type="EC" id="3.4.21.-" evidence="3"/>
<gene>
    <name evidence="3" type="ORF">RZN69_03090</name>
</gene>
<name>A0AAQ3LEC6_9BACT</name>
<dbReference type="PANTHER" id="PTHR24260:SF136">
    <property type="entry name" value="GH08193P-RELATED"/>
    <property type="match status" value="1"/>
</dbReference>
<dbReference type="KEGG" id="puo:RZN69_03090"/>
<dbReference type="InterPro" id="IPR043504">
    <property type="entry name" value="Peptidase_S1_PA_chymotrypsin"/>
</dbReference>
<dbReference type="PRINTS" id="PR00722">
    <property type="entry name" value="CHYMOTRYPSIN"/>
</dbReference>
<dbReference type="GO" id="GO:0006508">
    <property type="term" value="P:proteolysis"/>
    <property type="evidence" value="ECO:0007669"/>
    <property type="project" value="UniProtKB-KW"/>
</dbReference>
<sequence length="411" mass="45060">MRILLTLPFALSITLGTVLTHGSSIRDDVPDATYQALANNEGEYAAGFRYPDFAGVAMVENISENTHGSGALIHPRWILTAAHVIKEDPAENPEAGHFVVRFGAGGGNFDRTIQVEKIIMHPAWIKALDGSIVEEQLFRQGVDIALVKLSEAVNDVPLSSININQSETLSGLLYTSGYGVYGTGTQGRLENDEIKRSVQNNADRILSSIEVTIPGYESLRGGQIALDFDNPDRMANTLNGFIEAPGPDGIDVRYLGDGSSLSIPQALEGTPTGGDSGGPWLMRFGREWKVVGVESYGNQEDEVYGDISIATRVANFAGWILPMIWEDKLGQTFDATNGWAWKQNAGLFYVGSPSWLYHETGGWIFPTTGIESGMWFYGNNTGSWHWTQQDFLPWAFQQSTGQWGVFFSFTE</sequence>
<keyword evidence="3" id="KW-0645">Protease</keyword>
<dbReference type="GO" id="GO:0004252">
    <property type="term" value="F:serine-type endopeptidase activity"/>
    <property type="evidence" value="ECO:0007669"/>
    <property type="project" value="InterPro"/>
</dbReference>
<reference evidence="3 4" key="1">
    <citation type="submission" date="2023-10" db="EMBL/GenBank/DDBJ databases">
        <title>Rubellicoccus peritrichatus gen. nov., sp. nov., isolated from an algae of coral reef tank.</title>
        <authorList>
            <person name="Luo J."/>
        </authorList>
    </citation>
    <scope>NUCLEOTIDE SEQUENCE [LARGE SCALE GENOMIC DNA]</scope>
    <source>
        <strain evidence="3 4">CR14</strain>
    </source>
</reference>
<keyword evidence="3" id="KW-0378">Hydrolase</keyword>
<dbReference type="InterPro" id="IPR001314">
    <property type="entry name" value="Peptidase_S1A"/>
</dbReference>
<dbReference type="SUPFAM" id="SSF50494">
    <property type="entry name" value="Trypsin-like serine proteases"/>
    <property type="match status" value="1"/>
</dbReference>
<dbReference type="Gene3D" id="2.40.10.10">
    <property type="entry name" value="Trypsin-like serine proteases"/>
    <property type="match status" value="1"/>
</dbReference>
<keyword evidence="1" id="KW-1015">Disulfide bond</keyword>
<dbReference type="Pfam" id="PF00089">
    <property type="entry name" value="Trypsin"/>
    <property type="match status" value="2"/>
</dbReference>
<dbReference type="InterPro" id="IPR001254">
    <property type="entry name" value="Trypsin_dom"/>
</dbReference>
<dbReference type="InterPro" id="IPR009003">
    <property type="entry name" value="Peptidase_S1_PA"/>
</dbReference>
<dbReference type="InterPro" id="IPR051333">
    <property type="entry name" value="CLIP_Serine_Protease"/>
</dbReference>
<evidence type="ECO:0000313" key="3">
    <source>
        <dbReference type="EMBL" id="WOO42058.1"/>
    </source>
</evidence>
<keyword evidence="4" id="KW-1185">Reference proteome</keyword>
<evidence type="ECO:0000259" key="2">
    <source>
        <dbReference type="PROSITE" id="PS50240"/>
    </source>
</evidence>
<feature type="domain" description="Peptidase S1" evidence="2">
    <location>
        <begin position="37"/>
        <end position="325"/>
    </location>
</feature>
<dbReference type="SMART" id="SM00020">
    <property type="entry name" value="Tryp_SPc"/>
    <property type="match status" value="1"/>
</dbReference>
<evidence type="ECO:0000313" key="4">
    <source>
        <dbReference type="Proteomes" id="UP001304300"/>
    </source>
</evidence>
<dbReference type="InterPro" id="IPR033116">
    <property type="entry name" value="TRYPSIN_SER"/>
</dbReference>
<dbReference type="RefSeq" id="WP_317834542.1">
    <property type="nucleotide sequence ID" value="NZ_CP136920.1"/>
</dbReference>
<dbReference type="PROSITE" id="PS50240">
    <property type="entry name" value="TRYPSIN_DOM"/>
    <property type="match status" value="1"/>
</dbReference>
<dbReference type="Proteomes" id="UP001304300">
    <property type="component" value="Chromosome"/>
</dbReference>
<dbReference type="PROSITE" id="PS00135">
    <property type="entry name" value="TRYPSIN_SER"/>
    <property type="match status" value="1"/>
</dbReference>